<dbReference type="InterPro" id="IPR050109">
    <property type="entry name" value="HTH-type_TetR-like_transc_reg"/>
</dbReference>
<sequence>MTKKRGTGARPRILEAAEVIANRDGARHLTLDAAAKEAGVSKGGVLYHFPTKEALLAGMMDCALTGMHEILEKNRERLKGKTHPTLRAMVHTSRDMLCEKIGVRVALVTGLSENPALLEPLRKVFAALWDDIRADCPDPAAAYVIWTAVEGMMFFAMFEVSPAAAPDNSELFERLESMVDALPVNEVPK</sequence>
<dbReference type="InterPro" id="IPR041479">
    <property type="entry name" value="TetR_CgmR_C"/>
</dbReference>
<feature type="DNA-binding region" description="H-T-H motif" evidence="4">
    <location>
        <begin position="30"/>
        <end position="49"/>
    </location>
</feature>
<dbReference type="RefSeq" id="WP_093967776.1">
    <property type="nucleotide sequence ID" value="NZ_FXYE01000002.1"/>
</dbReference>
<dbReference type="InterPro" id="IPR001647">
    <property type="entry name" value="HTH_TetR"/>
</dbReference>
<keyword evidence="1" id="KW-0805">Transcription regulation</keyword>
<evidence type="ECO:0000259" key="5">
    <source>
        <dbReference type="PROSITE" id="PS50977"/>
    </source>
</evidence>
<accession>A0A238KQF7</accession>
<protein>
    <submittedName>
        <fullName evidence="6">HTH-type transcriptional regulator BetI</fullName>
    </submittedName>
</protein>
<evidence type="ECO:0000256" key="2">
    <source>
        <dbReference type="ARBA" id="ARBA00023125"/>
    </source>
</evidence>
<evidence type="ECO:0000313" key="7">
    <source>
        <dbReference type="Proteomes" id="UP000202922"/>
    </source>
</evidence>
<dbReference type="EMBL" id="FXYE01000002">
    <property type="protein sequence ID" value="SMX44900.1"/>
    <property type="molecule type" value="Genomic_DNA"/>
</dbReference>
<dbReference type="Pfam" id="PF00440">
    <property type="entry name" value="TetR_N"/>
    <property type="match status" value="1"/>
</dbReference>
<evidence type="ECO:0000256" key="1">
    <source>
        <dbReference type="ARBA" id="ARBA00023015"/>
    </source>
</evidence>
<dbReference type="Pfam" id="PF17937">
    <property type="entry name" value="TetR_C_28"/>
    <property type="match status" value="1"/>
</dbReference>
<name>A0A238KQF7_9RHOB</name>
<dbReference type="SUPFAM" id="SSF46689">
    <property type="entry name" value="Homeodomain-like"/>
    <property type="match status" value="1"/>
</dbReference>
<organism evidence="6 7">
    <name type="scientific">Actibacterium lipolyticum</name>
    <dbReference type="NCBI Taxonomy" id="1524263"/>
    <lineage>
        <taxon>Bacteria</taxon>
        <taxon>Pseudomonadati</taxon>
        <taxon>Pseudomonadota</taxon>
        <taxon>Alphaproteobacteria</taxon>
        <taxon>Rhodobacterales</taxon>
        <taxon>Roseobacteraceae</taxon>
        <taxon>Actibacterium</taxon>
    </lineage>
</organism>
<dbReference type="OrthoDB" id="9809772at2"/>
<dbReference type="InterPro" id="IPR009057">
    <property type="entry name" value="Homeodomain-like_sf"/>
</dbReference>
<dbReference type="PROSITE" id="PS50977">
    <property type="entry name" value="HTH_TETR_2"/>
    <property type="match status" value="1"/>
</dbReference>
<evidence type="ECO:0000256" key="4">
    <source>
        <dbReference type="PROSITE-ProRule" id="PRU00335"/>
    </source>
</evidence>
<keyword evidence="3" id="KW-0804">Transcription</keyword>
<evidence type="ECO:0000313" key="6">
    <source>
        <dbReference type="EMBL" id="SMX44900.1"/>
    </source>
</evidence>
<dbReference type="GO" id="GO:0000976">
    <property type="term" value="F:transcription cis-regulatory region binding"/>
    <property type="evidence" value="ECO:0007669"/>
    <property type="project" value="TreeGrafter"/>
</dbReference>
<dbReference type="Gene3D" id="1.10.357.10">
    <property type="entry name" value="Tetracycline Repressor, domain 2"/>
    <property type="match status" value="1"/>
</dbReference>
<keyword evidence="7" id="KW-1185">Reference proteome</keyword>
<evidence type="ECO:0000256" key="3">
    <source>
        <dbReference type="ARBA" id="ARBA00023163"/>
    </source>
</evidence>
<gene>
    <name evidence="6" type="primary">betI_1</name>
    <name evidence="6" type="ORF">COL8621_02661</name>
</gene>
<keyword evidence="2 4" id="KW-0238">DNA-binding</keyword>
<dbReference type="Proteomes" id="UP000202922">
    <property type="component" value="Unassembled WGS sequence"/>
</dbReference>
<dbReference type="PANTHER" id="PTHR30055">
    <property type="entry name" value="HTH-TYPE TRANSCRIPTIONAL REGULATOR RUTR"/>
    <property type="match status" value="1"/>
</dbReference>
<dbReference type="AlphaFoldDB" id="A0A238KQF7"/>
<dbReference type="PANTHER" id="PTHR30055:SF234">
    <property type="entry name" value="HTH-TYPE TRANSCRIPTIONAL REGULATOR BETI"/>
    <property type="match status" value="1"/>
</dbReference>
<proteinExistence type="predicted"/>
<feature type="domain" description="HTH tetR-type" evidence="5">
    <location>
        <begin position="7"/>
        <end position="67"/>
    </location>
</feature>
<reference evidence="7" key="1">
    <citation type="submission" date="2017-05" db="EMBL/GenBank/DDBJ databases">
        <authorList>
            <person name="Rodrigo-Torres L."/>
            <person name="Arahal R. D."/>
            <person name="Lucena T."/>
        </authorList>
    </citation>
    <scope>NUCLEOTIDE SEQUENCE [LARGE SCALE GENOMIC DNA]</scope>
    <source>
        <strain evidence="7">CECT 8621</strain>
    </source>
</reference>
<dbReference type="GO" id="GO:0003700">
    <property type="term" value="F:DNA-binding transcription factor activity"/>
    <property type="evidence" value="ECO:0007669"/>
    <property type="project" value="TreeGrafter"/>
</dbReference>
<dbReference type="PRINTS" id="PR00455">
    <property type="entry name" value="HTHTETR"/>
</dbReference>